<dbReference type="UniPathway" id="UPA00115">
    <property type="reaction ID" value="UER00412"/>
</dbReference>
<evidence type="ECO:0000313" key="6">
    <source>
        <dbReference type="EMBL" id="RZB98108.1"/>
    </source>
</evidence>
<dbReference type="EC" id="5.3.1.6" evidence="4"/>
<dbReference type="Gene3D" id="3.40.50.1360">
    <property type="match status" value="1"/>
</dbReference>
<evidence type="ECO:0000256" key="5">
    <source>
        <dbReference type="ARBA" id="ARBA00023235"/>
    </source>
</evidence>
<reference evidence="6 7" key="1">
    <citation type="submission" date="2018-09" db="EMBL/GenBank/DDBJ databases">
        <title>A high-quality reference genome of wild soybean provides a powerful tool to mine soybean genomes.</title>
        <authorList>
            <person name="Xie M."/>
            <person name="Chung C.Y.L."/>
            <person name="Li M.-W."/>
            <person name="Wong F.-L."/>
            <person name="Chan T.-F."/>
            <person name="Lam H.-M."/>
        </authorList>
    </citation>
    <scope>NUCLEOTIDE SEQUENCE [LARGE SCALE GENOMIC DNA]</scope>
    <source>
        <strain evidence="7">cv. W05</strain>
        <tissue evidence="6">Hypocotyl of etiolated seedlings</tissue>
    </source>
</reference>
<dbReference type="SUPFAM" id="SSF100950">
    <property type="entry name" value="NagB/RpiA/CoA transferase-like"/>
    <property type="match status" value="1"/>
</dbReference>
<dbReference type="InterPro" id="IPR004788">
    <property type="entry name" value="Ribose5P_isomerase_type_A"/>
</dbReference>
<accession>A0A445JI83</accession>
<comment type="caution">
    <text evidence="6">The sequence shown here is derived from an EMBL/GenBank/DDBJ whole genome shotgun (WGS) entry which is preliminary data.</text>
</comment>
<dbReference type="InterPro" id="IPR037171">
    <property type="entry name" value="NagB/RpiA_transferase-like"/>
</dbReference>
<protein>
    <recommendedName>
        <fullName evidence="4">ribose-5-phosphate isomerase</fullName>
        <ecNumber evidence="4">5.3.1.6</ecNumber>
    </recommendedName>
</protein>
<dbReference type="PANTHER" id="PTHR43748:SF3">
    <property type="entry name" value="RIBOSE-5-PHOSPHATE ISOMERASE 3, CHLOROPLASTIC-RELATED"/>
    <property type="match status" value="1"/>
</dbReference>
<gene>
    <name evidence="6" type="ORF">D0Y65_021223</name>
</gene>
<proteinExistence type="inferred from homology"/>
<evidence type="ECO:0000313" key="7">
    <source>
        <dbReference type="Proteomes" id="UP000289340"/>
    </source>
</evidence>
<dbReference type="GO" id="GO:0004751">
    <property type="term" value="F:ribose-5-phosphate isomerase activity"/>
    <property type="evidence" value="ECO:0007669"/>
    <property type="project" value="UniProtKB-EC"/>
</dbReference>
<comment type="catalytic activity">
    <reaction evidence="1">
        <text>aldehydo-D-ribose 5-phosphate = D-ribulose 5-phosphate</text>
        <dbReference type="Rhea" id="RHEA:14657"/>
        <dbReference type="ChEBI" id="CHEBI:58121"/>
        <dbReference type="ChEBI" id="CHEBI:58273"/>
        <dbReference type="EC" id="5.3.1.6"/>
    </reaction>
</comment>
<dbReference type="GO" id="GO:0009052">
    <property type="term" value="P:pentose-phosphate shunt, non-oxidative branch"/>
    <property type="evidence" value="ECO:0007669"/>
    <property type="project" value="InterPro"/>
</dbReference>
<keyword evidence="5 6" id="KW-0413">Isomerase</keyword>
<evidence type="ECO:0000256" key="3">
    <source>
        <dbReference type="ARBA" id="ARBA00008088"/>
    </source>
</evidence>
<dbReference type="InterPro" id="IPR050262">
    <property type="entry name" value="Ribose-5P_isomerase"/>
</dbReference>
<dbReference type="PANTHER" id="PTHR43748">
    <property type="entry name" value="RIBOSE-5-PHOSPHATE ISOMERASE 3, CHLOROPLASTIC-RELATED"/>
    <property type="match status" value="1"/>
</dbReference>
<organism evidence="6 7">
    <name type="scientific">Glycine soja</name>
    <name type="common">Wild soybean</name>
    <dbReference type="NCBI Taxonomy" id="3848"/>
    <lineage>
        <taxon>Eukaryota</taxon>
        <taxon>Viridiplantae</taxon>
        <taxon>Streptophyta</taxon>
        <taxon>Embryophyta</taxon>
        <taxon>Tracheophyta</taxon>
        <taxon>Spermatophyta</taxon>
        <taxon>Magnoliopsida</taxon>
        <taxon>eudicotyledons</taxon>
        <taxon>Gunneridae</taxon>
        <taxon>Pentapetalae</taxon>
        <taxon>rosids</taxon>
        <taxon>fabids</taxon>
        <taxon>Fabales</taxon>
        <taxon>Fabaceae</taxon>
        <taxon>Papilionoideae</taxon>
        <taxon>50 kb inversion clade</taxon>
        <taxon>NPAAA clade</taxon>
        <taxon>indigoferoid/millettioid clade</taxon>
        <taxon>Phaseoleae</taxon>
        <taxon>Glycine</taxon>
        <taxon>Glycine subgen. Soja</taxon>
    </lineage>
</organism>
<dbReference type="Proteomes" id="UP000289340">
    <property type="component" value="Chromosome 8"/>
</dbReference>
<keyword evidence="7" id="KW-1185">Reference proteome</keyword>
<dbReference type="EMBL" id="QZWG01000008">
    <property type="protein sequence ID" value="RZB98108.1"/>
    <property type="molecule type" value="Genomic_DNA"/>
</dbReference>
<sequence length="184" mass="19381">MASIFLSSPPSFSSAHHNASTHLILHTPNSLNLRTMSHSLPIRAITLTWDYLKRLAANKAVEFVKRGMVLDPGTGTGSTATFVIAKLGTLLASGQLIDIVGVPTSKRTEDKVLSLGIPLFVLGLTIDDADEVDPNLNLIKGCGGALVCKKMVEAASNKFVTDKDDTKLVDGLGGSGLAMPVEVV</sequence>
<dbReference type="AlphaFoldDB" id="A0A445JI83"/>
<evidence type="ECO:0000256" key="4">
    <source>
        <dbReference type="ARBA" id="ARBA00011959"/>
    </source>
</evidence>
<evidence type="ECO:0000256" key="1">
    <source>
        <dbReference type="ARBA" id="ARBA00001713"/>
    </source>
</evidence>
<evidence type="ECO:0000256" key="2">
    <source>
        <dbReference type="ARBA" id="ARBA00004988"/>
    </source>
</evidence>
<comment type="similarity">
    <text evidence="3">Belongs to the ribose 5-phosphate isomerase family.</text>
</comment>
<name>A0A445JI83_GLYSO</name>
<comment type="pathway">
    <text evidence="2">Carbohydrate degradation; pentose phosphate pathway; D-ribose 5-phosphate from D-ribulose 5-phosphate (non-oxidative stage): step 1/1.</text>
</comment>
<dbReference type="Pfam" id="PF06026">
    <property type="entry name" value="Rib_5-P_isom_A"/>
    <property type="match status" value="1"/>
</dbReference>